<comment type="caution">
    <text evidence="3">The sequence shown here is derived from an EMBL/GenBank/DDBJ whole genome shotgun (WGS) entry which is preliminary data.</text>
</comment>
<keyword evidence="4" id="KW-1185">Reference proteome</keyword>
<dbReference type="InterPro" id="IPR036673">
    <property type="entry name" value="Cyanovirin-N_sf"/>
</dbReference>
<feature type="domain" description="Cyanovirin-N" evidence="2">
    <location>
        <begin position="36"/>
        <end position="136"/>
    </location>
</feature>
<dbReference type="EMBL" id="JASNQZ010000006">
    <property type="protein sequence ID" value="KAL0956954.1"/>
    <property type="molecule type" value="Genomic_DNA"/>
</dbReference>
<organism evidence="3 4">
    <name type="scientific">Hohenbuehelia grisea</name>
    <dbReference type="NCBI Taxonomy" id="104357"/>
    <lineage>
        <taxon>Eukaryota</taxon>
        <taxon>Fungi</taxon>
        <taxon>Dikarya</taxon>
        <taxon>Basidiomycota</taxon>
        <taxon>Agaricomycotina</taxon>
        <taxon>Agaricomycetes</taxon>
        <taxon>Agaricomycetidae</taxon>
        <taxon>Agaricales</taxon>
        <taxon>Pleurotineae</taxon>
        <taxon>Pleurotaceae</taxon>
        <taxon>Hohenbuehelia</taxon>
    </lineage>
</organism>
<evidence type="ECO:0000313" key="3">
    <source>
        <dbReference type="EMBL" id="KAL0956954.1"/>
    </source>
</evidence>
<sequence length="210" mass="24384">MKEDGIAHPLPENSLTTVENSPQNTSRFIDIRFRMPFTSTCRSISLKEEDGCLNLHAECRCDNGSYRWSSIDLDPCNWRLVDNNGVVRGVRLEGQATLRAECAIKKGAFFWERLEWHESRLNLDDYVRNTNGHLEFLHPKSESMLPEWFHTAVEIADKIANAPEDFEEAYEQYQEEFMQSIGESRLEAAEKEWMKGTLPLKDGRLVRRDD</sequence>
<dbReference type="Proteomes" id="UP001556367">
    <property type="component" value="Unassembled WGS sequence"/>
</dbReference>
<name>A0ABR3JMC5_9AGAR</name>
<dbReference type="Gene3D" id="2.30.60.10">
    <property type="entry name" value="Cyanovirin-N"/>
    <property type="match status" value="2"/>
</dbReference>
<proteinExistence type="predicted"/>
<feature type="region of interest" description="Disordered" evidence="1">
    <location>
        <begin position="1"/>
        <end position="21"/>
    </location>
</feature>
<evidence type="ECO:0000259" key="2">
    <source>
        <dbReference type="SMART" id="SM01111"/>
    </source>
</evidence>
<dbReference type="SMART" id="SM01111">
    <property type="entry name" value="CVNH"/>
    <property type="match status" value="1"/>
</dbReference>
<evidence type="ECO:0000256" key="1">
    <source>
        <dbReference type="SAM" id="MobiDB-lite"/>
    </source>
</evidence>
<gene>
    <name evidence="3" type="ORF">HGRIS_003055</name>
</gene>
<protein>
    <recommendedName>
        <fullName evidence="2">Cyanovirin-N domain-containing protein</fullName>
    </recommendedName>
</protein>
<evidence type="ECO:0000313" key="4">
    <source>
        <dbReference type="Proteomes" id="UP001556367"/>
    </source>
</evidence>
<dbReference type="Pfam" id="PF08881">
    <property type="entry name" value="CVNH"/>
    <property type="match status" value="1"/>
</dbReference>
<dbReference type="SUPFAM" id="SSF51322">
    <property type="entry name" value="Cyanovirin-N"/>
    <property type="match status" value="1"/>
</dbReference>
<dbReference type="InterPro" id="IPR011058">
    <property type="entry name" value="Cyanovirin-N"/>
</dbReference>
<reference evidence="4" key="1">
    <citation type="submission" date="2024-06" db="EMBL/GenBank/DDBJ databases">
        <title>Multi-omics analyses provide insights into the biosynthesis of the anticancer antibiotic pleurotin in Hohenbuehelia grisea.</title>
        <authorList>
            <person name="Weaver J.A."/>
            <person name="Alberti F."/>
        </authorList>
    </citation>
    <scope>NUCLEOTIDE SEQUENCE [LARGE SCALE GENOMIC DNA]</scope>
    <source>
        <strain evidence="4">T-177</strain>
    </source>
</reference>
<accession>A0ABR3JMC5</accession>